<dbReference type="GO" id="GO:0032039">
    <property type="term" value="C:integrator complex"/>
    <property type="evidence" value="ECO:0007669"/>
    <property type="project" value="InterPro"/>
</dbReference>
<proteinExistence type="predicted"/>
<keyword evidence="2" id="KW-0539">Nucleus</keyword>
<evidence type="ECO:0000259" key="5">
    <source>
        <dbReference type="Pfam" id="PF20504"/>
    </source>
</evidence>
<feature type="domain" description="Integrator complex subunit 14 beta-barrel" evidence="4">
    <location>
        <begin position="205"/>
        <end position="345"/>
    </location>
</feature>
<dbReference type="CDD" id="cd00198">
    <property type="entry name" value="vWFA"/>
    <property type="match status" value="1"/>
</dbReference>
<organism evidence="6 7">
    <name type="scientific">Allacma fusca</name>
    <dbReference type="NCBI Taxonomy" id="39272"/>
    <lineage>
        <taxon>Eukaryota</taxon>
        <taxon>Metazoa</taxon>
        <taxon>Ecdysozoa</taxon>
        <taxon>Arthropoda</taxon>
        <taxon>Hexapoda</taxon>
        <taxon>Collembola</taxon>
        <taxon>Symphypleona</taxon>
        <taxon>Sminthuridae</taxon>
        <taxon>Allacma</taxon>
    </lineage>
</organism>
<dbReference type="InterPro" id="IPR046471">
    <property type="entry name" value="IntS14_C"/>
</dbReference>
<dbReference type="PANTHER" id="PTHR13532">
    <property type="match status" value="1"/>
</dbReference>
<name>A0A8J2KS44_9HEXA</name>
<evidence type="ECO:0000259" key="4">
    <source>
        <dbReference type="Pfam" id="PF19435"/>
    </source>
</evidence>
<dbReference type="PANTHER" id="PTHR13532:SF3">
    <property type="entry name" value="INTEGRATOR COMPLEX SUBUNIT 14"/>
    <property type="match status" value="1"/>
</dbReference>
<dbReference type="InterPro" id="IPR002035">
    <property type="entry name" value="VWF_A"/>
</dbReference>
<gene>
    <name evidence="6" type="ORF">AFUS01_LOCUS28981</name>
</gene>
<evidence type="ECO:0000256" key="1">
    <source>
        <dbReference type="ARBA" id="ARBA00004123"/>
    </source>
</evidence>
<dbReference type="Pfam" id="PF13519">
    <property type="entry name" value="VWA_2"/>
    <property type="match status" value="1"/>
</dbReference>
<comment type="subcellular location">
    <subcellularLocation>
        <location evidence="1">Nucleus</location>
    </subcellularLocation>
</comment>
<feature type="domain" description="VWFA" evidence="3">
    <location>
        <begin position="3"/>
        <end position="123"/>
    </location>
</feature>
<dbReference type="OrthoDB" id="2374335at2759"/>
<dbReference type="GO" id="GO:0034472">
    <property type="term" value="P:snRNA 3'-end processing"/>
    <property type="evidence" value="ECO:0007669"/>
    <property type="project" value="TreeGrafter"/>
</dbReference>
<protein>
    <recommendedName>
        <fullName evidence="8">Integrator complex subunit 14</fullName>
    </recommendedName>
</protein>
<evidence type="ECO:0000313" key="7">
    <source>
        <dbReference type="Proteomes" id="UP000708208"/>
    </source>
</evidence>
<reference evidence="6" key="1">
    <citation type="submission" date="2021-06" db="EMBL/GenBank/DDBJ databases">
        <authorList>
            <person name="Hodson N. C."/>
            <person name="Mongue J. A."/>
            <person name="Jaron S. K."/>
        </authorList>
    </citation>
    <scope>NUCLEOTIDE SEQUENCE</scope>
</reference>
<dbReference type="EMBL" id="CAJVCH010421826">
    <property type="protein sequence ID" value="CAG7818477.1"/>
    <property type="molecule type" value="Genomic_DNA"/>
</dbReference>
<dbReference type="Pfam" id="PF19435">
    <property type="entry name" value="IntS14_b-barrel"/>
    <property type="match status" value="1"/>
</dbReference>
<evidence type="ECO:0000313" key="6">
    <source>
        <dbReference type="EMBL" id="CAG7818477.1"/>
    </source>
</evidence>
<accession>A0A8J2KS44</accession>
<dbReference type="Pfam" id="PF20504">
    <property type="entry name" value="IntS14_C"/>
    <property type="match status" value="1"/>
</dbReference>
<evidence type="ECO:0000256" key="2">
    <source>
        <dbReference type="ARBA" id="ARBA00023242"/>
    </source>
</evidence>
<dbReference type="Proteomes" id="UP000708208">
    <property type="component" value="Unassembled WGS sequence"/>
</dbReference>
<feature type="domain" description="Integrator complex subunit 14 C-terminal" evidence="5">
    <location>
        <begin position="399"/>
        <end position="483"/>
    </location>
</feature>
<dbReference type="InterPro" id="IPR045814">
    <property type="entry name" value="IntS14_b-barrel"/>
</dbReference>
<evidence type="ECO:0000259" key="3">
    <source>
        <dbReference type="Pfam" id="PF13519"/>
    </source>
</evidence>
<dbReference type="InterPro" id="IPR039841">
    <property type="entry name" value="INTS14"/>
</dbReference>
<evidence type="ECO:0008006" key="8">
    <source>
        <dbReference type="Google" id="ProtNLM"/>
    </source>
</evidence>
<sequence>MPTVIALDVSLSMCRPIVTNYAPDTPEDEIPTRKKLAIEAVNQFLDHVSVHCKLEWVAMLAFSTLYEVLAPFTRDLDIIRSHLNSLADFDKTNFDAALNGITTMVIDHWGNTAPVQILLVTDGSPGFGSGSLKETIDKAKPFPFPAKLNILSISDPDDKNYSENCQMLQQLIETTCGDGVVYFPESHLSSKGCVGAVSRLCAKDFTPYKGVLRCGQLRSKITLCPPPQPHVVRFDEKRIEISETIEIIGFISTAELGSPAAHSRHLLLPLRSAENGSFSDTKPDAEDGDDIDGRTPNFCVLLHGAMKVESLSAIVEVGENWFGCIYSWADNKRKSNLMLSVLPPGTEVVSWLGNLQELGSRDELMNKLMKQLPPNSPVATVPSFPVKALEKKSYASNPTVWVHNPGINADIQKLLRHARKLPDKTPQFFKELNRMRKWALTIGFTEILESIAQVLERECMASSSAHPEATIQLTHAATQLRAKLLYTKTIQPHRV</sequence>
<dbReference type="AlphaFoldDB" id="A0A8J2KS44"/>
<comment type="caution">
    <text evidence="6">The sequence shown here is derived from an EMBL/GenBank/DDBJ whole genome shotgun (WGS) entry which is preliminary data.</text>
</comment>
<keyword evidence="7" id="KW-1185">Reference proteome</keyword>